<feature type="transmembrane region" description="Helical" evidence="1">
    <location>
        <begin position="25"/>
        <end position="43"/>
    </location>
</feature>
<keyword evidence="1" id="KW-1133">Transmembrane helix</keyword>
<dbReference type="AlphaFoldDB" id="A0A0F9NEM9"/>
<accession>A0A0F9NEM9</accession>
<comment type="caution">
    <text evidence="2">The sequence shown here is derived from an EMBL/GenBank/DDBJ whole genome shotgun (WGS) entry which is preliminary data.</text>
</comment>
<dbReference type="EMBL" id="LAZR01004244">
    <property type="protein sequence ID" value="KKN10437.1"/>
    <property type="molecule type" value="Genomic_DNA"/>
</dbReference>
<gene>
    <name evidence="2" type="ORF">LCGC14_1036670</name>
</gene>
<name>A0A0F9NEM9_9ZZZZ</name>
<evidence type="ECO:0000313" key="2">
    <source>
        <dbReference type="EMBL" id="KKN10437.1"/>
    </source>
</evidence>
<sequence length="59" mass="7082">MKLNNRFSLVTESAEYITNYTNIRVFVHFSCFILLISLYFSLINQNHSKLEFEVNLKYD</sequence>
<organism evidence="2">
    <name type="scientific">marine sediment metagenome</name>
    <dbReference type="NCBI Taxonomy" id="412755"/>
    <lineage>
        <taxon>unclassified sequences</taxon>
        <taxon>metagenomes</taxon>
        <taxon>ecological metagenomes</taxon>
    </lineage>
</organism>
<evidence type="ECO:0000256" key="1">
    <source>
        <dbReference type="SAM" id="Phobius"/>
    </source>
</evidence>
<keyword evidence="1" id="KW-0472">Membrane</keyword>
<protein>
    <submittedName>
        <fullName evidence="2">Uncharacterized protein</fullName>
    </submittedName>
</protein>
<keyword evidence="1" id="KW-0812">Transmembrane</keyword>
<proteinExistence type="predicted"/>
<reference evidence="2" key="1">
    <citation type="journal article" date="2015" name="Nature">
        <title>Complex archaea that bridge the gap between prokaryotes and eukaryotes.</title>
        <authorList>
            <person name="Spang A."/>
            <person name="Saw J.H."/>
            <person name="Jorgensen S.L."/>
            <person name="Zaremba-Niedzwiedzka K."/>
            <person name="Martijn J."/>
            <person name="Lind A.E."/>
            <person name="van Eijk R."/>
            <person name="Schleper C."/>
            <person name="Guy L."/>
            <person name="Ettema T.J."/>
        </authorList>
    </citation>
    <scope>NUCLEOTIDE SEQUENCE</scope>
</reference>